<sequence length="70" mass="7700">MLEQFNAIPRMSSSKALYEVISDFIAKDGDSQHLSVMKGDDVSVIKEETDCITVEREGKIGLVPKEILGS</sequence>
<name>A0A5J4WD91_9EUKA</name>
<dbReference type="OrthoDB" id="4680325at2759"/>
<evidence type="ECO:0000313" key="2">
    <source>
        <dbReference type="Proteomes" id="UP000324800"/>
    </source>
</evidence>
<reference evidence="1 2" key="1">
    <citation type="submission" date="2019-03" db="EMBL/GenBank/DDBJ databases">
        <title>Single cell metagenomics reveals metabolic interactions within the superorganism composed of flagellate Streblomastix strix and complex community of Bacteroidetes bacteria on its surface.</title>
        <authorList>
            <person name="Treitli S.C."/>
            <person name="Kolisko M."/>
            <person name="Husnik F."/>
            <person name="Keeling P."/>
            <person name="Hampl V."/>
        </authorList>
    </citation>
    <scope>NUCLEOTIDE SEQUENCE [LARGE SCALE GENOMIC DNA]</scope>
    <source>
        <strain evidence="1">ST1C</strain>
    </source>
</reference>
<dbReference type="InterPro" id="IPR036028">
    <property type="entry name" value="SH3-like_dom_sf"/>
</dbReference>
<dbReference type="SUPFAM" id="SSF50044">
    <property type="entry name" value="SH3-domain"/>
    <property type="match status" value="1"/>
</dbReference>
<dbReference type="AlphaFoldDB" id="A0A5J4WD91"/>
<evidence type="ECO:0008006" key="3">
    <source>
        <dbReference type="Google" id="ProtNLM"/>
    </source>
</evidence>
<proteinExistence type="predicted"/>
<protein>
    <recommendedName>
        <fullName evidence="3">SH3 domain-containing protein</fullName>
    </recommendedName>
</protein>
<gene>
    <name evidence="1" type="ORF">EZS28_011985</name>
</gene>
<organism evidence="1 2">
    <name type="scientific">Streblomastix strix</name>
    <dbReference type="NCBI Taxonomy" id="222440"/>
    <lineage>
        <taxon>Eukaryota</taxon>
        <taxon>Metamonada</taxon>
        <taxon>Preaxostyla</taxon>
        <taxon>Oxymonadida</taxon>
        <taxon>Streblomastigidae</taxon>
        <taxon>Streblomastix</taxon>
    </lineage>
</organism>
<comment type="caution">
    <text evidence="1">The sequence shown here is derived from an EMBL/GenBank/DDBJ whole genome shotgun (WGS) entry which is preliminary data.</text>
</comment>
<dbReference type="Proteomes" id="UP000324800">
    <property type="component" value="Unassembled WGS sequence"/>
</dbReference>
<dbReference type="Gene3D" id="2.30.30.40">
    <property type="entry name" value="SH3 Domains"/>
    <property type="match status" value="1"/>
</dbReference>
<dbReference type="EMBL" id="SNRW01002525">
    <property type="protein sequence ID" value="KAA6392492.1"/>
    <property type="molecule type" value="Genomic_DNA"/>
</dbReference>
<accession>A0A5J4WD91</accession>
<evidence type="ECO:0000313" key="1">
    <source>
        <dbReference type="EMBL" id="KAA6392492.1"/>
    </source>
</evidence>